<dbReference type="HOGENOM" id="CLU_1711700_0_0_10"/>
<gene>
    <name evidence="2" type="ordered locus">Pedsa_3452</name>
</gene>
<organism evidence="2 3">
    <name type="scientific">Pseudopedobacter saltans (strain ATCC 51119 / DSM 12145 / JCM 21818 / CCUG 39354 / LMG 10337 / NBRC 100064 / NCIMB 13643)</name>
    <name type="common">Pedobacter saltans</name>
    <dbReference type="NCBI Taxonomy" id="762903"/>
    <lineage>
        <taxon>Bacteria</taxon>
        <taxon>Pseudomonadati</taxon>
        <taxon>Bacteroidota</taxon>
        <taxon>Sphingobacteriia</taxon>
        <taxon>Sphingobacteriales</taxon>
        <taxon>Sphingobacteriaceae</taxon>
        <taxon>Pseudopedobacter</taxon>
    </lineage>
</organism>
<dbReference type="STRING" id="762903.Pedsa_3452"/>
<proteinExistence type="predicted"/>
<protein>
    <recommendedName>
        <fullName evidence="4">SlyB protein</fullName>
    </recommendedName>
</protein>
<reference evidence="2 3" key="1">
    <citation type="journal article" date="2011" name="Stand. Genomic Sci.">
        <title>Complete genome sequence of the gliding, heparinolytic Pedobacter saltans type strain (113).</title>
        <authorList>
            <person name="Liolios K."/>
            <person name="Sikorski J."/>
            <person name="Lu M."/>
            <person name="Nolan M."/>
            <person name="Lapidus A."/>
            <person name="Lucas S."/>
            <person name="Hammon N."/>
            <person name="Deshpande S."/>
            <person name="Cheng J.F."/>
            <person name="Tapia R."/>
            <person name="Han C."/>
            <person name="Goodwin L."/>
            <person name="Pitluck S."/>
            <person name="Huntemann M."/>
            <person name="Ivanova N."/>
            <person name="Pagani I."/>
            <person name="Mavromatis K."/>
            <person name="Ovchinikova G."/>
            <person name="Pati A."/>
            <person name="Chen A."/>
            <person name="Palaniappan K."/>
            <person name="Land M."/>
            <person name="Hauser L."/>
            <person name="Brambilla E.M."/>
            <person name="Kotsyurbenko O."/>
            <person name="Rohde M."/>
            <person name="Tindall B.J."/>
            <person name="Abt B."/>
            <person name="Goker M."/>
            <person name="Detter J.C."/>
            <person name="Woyke T."/>
            <person name="Bristow J."/>
            <person name="Eisen J.A."/>
            <person name="Markowitz V."/>
            <person name="Hugenholtz P."/>
            <person name="Klenk H.P."/>
            <person name="Kyrpides N.C."/>
        </authorList>
    </citation>
    <scope>NUCLEOTIDE SEQUENCE [LARGE SCALE GENOMIC DNA]</scope>
    <source>
        <strain evidence="3">ATCC 51119 / DSM 12145 / JCM 21818 / LMG 10337 / NBRC 100064 / NCIMB 13643</strain>
    </source>
</reference>
<reference evidence="3" key="2">
    <citation type="submission" date="2011-02" db="EMBL/GenBank/DDBJ databases">
        <title>The complete genome of Pedobacter saltans DSM 12145.</title>
        <authorList>
            <consortium name="US DOE Joint Genome Institute (JGI-PGF)"/>
            <person name="Lucas S."/>
            <person name="Copeland A."/>
            <person name="Lapidus A."/>
            <person name="Bruce D."/>
            <person name="Goodwin L."/>
            <person name="Pitluck S."/>
            <person name="Kyrpides N."/>
            <person name="Mavromatis K."/>
            <person name="Pagani I."/>
            <person name="Ivanova N."/>
            <person name="Ovchinnikova G."/>
            <person name="Lu M."/>
            <person name="Detter J.C."/>
            <person name="Han C."/>
            <person name="Land M."/>
            <person name="Hauser L."/>
            <person name="Markowitz V."/>
            <person name="Cheng J.-F."/>
            <person name="Hugenholtz P."/>
            <person name="Woyke T."/>
            <person name="Wu D."/>
            <person name="Tindall B."/>
            <person name="Pomrenke H.G."/>
            <person name="Brambilla E."/>
            <person name="Klenk H.-P."/>
            <person name="Eisen J.A."/>
        </authorList>
    </citation>
    <scope>NUCLEOTIDE SEQUENCE [LARGE SCALE GENOMIC DNA]</scope>
    <source>
        <strain evidence="3">ATCC 51119 / DSM 12145 / JCM 21818 / LMG 10337 / NBRC 100064 / NCIMB 13643</strain>
    </source>
</reference>
<dbReference type="AlphaFoldDB" id="F0SE64"/>
<sequence>MRYLYFFAFVLMTWACSSKVQNPEIQKLENRQNLLKQTTKLNNLKLDLEKELVKVNDYTIKVEAANDKAAKSAKTAKSLSEDIKANPGDLKLASKMNRASKKAASDAKSASQLNDKLGKSNAKVKSLQKEIAKVESTLAELEKRIDFVPNTKE</sequence>
<keyword evidence="3" id="KW-1185">Reference proteome</keyword>
<evidence type="ECO:0008006" key="4">
    <source>
        <dbReference type="Google" id="ProtNLM"/>
    </source>
</evidence>
<feature type="region of interest" description="Disordered" evidence="1">
    <location>
        <begin position="95"/>
        <end position="120"/>
    </location>
</feature>
<name>F0SE64_PSESL</name>
<accession>F0SE64</accession>
<dbReference type="EMBL" id="CP002545">
    <property type="protein sequence ID" value="ADY53986.1"/>
    <property type="molecule type" value="Genomic_DNA"/>
</dbReference>
<dbReference type="Proteomes" id="UP000000310">
    <property type="component" value="Chromosome"/>
</dbReference>
<evidence type="ECO:0000313" key="2">
    <source>
        <dbReference type="EMBL" id="ADY53986.1"/>
    </source>
</evidence>
<evidence type="ECO:0000256" key="1">
    <source>
        <dbReference type="SAM" id="MobiDB-lite"/>
    </source>
</evidence>
<dbReference type="RefSeq" id="WP_013634469.1">
    <property type="nucleotide sequence ID" value="NC_015177.1"/>
</dbReference>
<evidence type="ECO:0000313" key="3">
    <source>
        <dbReference type="Proteomes" id="UP000000310"/>
    </source>
</evidence>
<dbReference type="KEGG" id="psn:Pedsa_3452"/>